<dbReference type="EMBL" id="KB742896">
    <property type="protein sequence ID" value="EOB03063.1"/>
    <property type="molecule type" value="Genomic_DNA"/>
</dbReference>
<feature type="region of interest" description="Disordered" evidence="1">
    <location>
        <begin position="259"/>
        <end position="288"/>
    </location>
</feature>
<feature type="compositionally biased region" description="Basic and acidic residues" evidence="1">
    <location>
        <begin position="276"/>
        <end position="285"/>
    </location>
</feature>
<feature type="compositionally biased region" description="Polar residues" evidence="1">
    <location>
        <begin position="395"/>
        <end position="409"/>
    </location>
</feature>
<sequence>MITENNSAVPDVVSGRARSHRHLGPFPTTSTQPRALGGCRSPLAPAPSCLPDSRGRTHEPGISLGNERRPRLREACLQQSSSSTLPGSVHAVAAQQDTQNPSACSARLGPGSAARCLHLPGLLQTCWKRCYLSTPKHSKETSGRAAQCSLELPPEPSRGDSGGPGVAPSDRCPTAQPSLLSLPSSWGSTLKLFSAPRSFQKANKQAALKAQRAAGARSRKLQLAAIELRAHRCEIAYKLPGVNREGAGKRGLYSPCSRRGQNWGRQGQNRGCQHHRAPEQRRTDARSPGCLEVLLNTDGQRPPQSRGTRAGRQQVLVGHLWVPTASRQPGDKACDQTFAAAPDLSQKDDLMQAFFIWPIELLESNRRCLRNAGLIQEERGRPQRDTTKQLLPLLLSSTGGRSPASSTGTALRGAHTDLESLRVREQPPQSPGKSRSNATYHTQRRLGGSQEGGCPSSPAPASALSPLPGRTAPAQPPAPLTSTERSRGSRRRRDGVIPEHTEPSPWGMALPAHPSACRNEQKSRAGKEFQLNLNKALEQATCKSEHLTSRRFYHLSFVALATRLPAVGSVSVWEDVFLQISYFIIKKINFVPDLFQVPMNNFRSLPILEIKFPGQILGREGNGKCTQRGWEDKALTACCQHLPHRPLMLDPISSSEFEAT</sequence>
<protein>
    <submittedName>
        <fullName evidence="2">Uncharacterized protein</fullName>
    </submittedName>
</protein>
<feature type="compositionally biased region" description="Basic and acidic residues" evidence="1">
    <location>
        <begin position="414"/>
        <end position="425"/>
    </location>
</feature>
<dbReference type="AlphaFoldDB" id="R0LRK6"/>
<accession>R0LRK6</accession>
<evidence type="ECO:0000256" key="1">
    <source>
        <dbReference type="SAM" id="MobiDB-lite"/>
    </source>
</evidence>
<dbReference type="Proteomes" id="UP000296049">
    <property type="component" value="Unassembled WGS sequence"/>
</dbReference>
<feature type="region of interest" description="Disordered" evidence="1">
    <location>
        <begin position="1"/>
        <end position="96"/>
    </location>
</feature>
<feature type="compositionally biased region" description="Low complexity" evidence="1">
    <location>
        <begin position="259"/>
        <end position="271"/>
    </location>
</feature>
<feature type="compositionally biased region" description="Polar residues" evidence="1">
    <location>
        <begin position="77"/>
        <end position="86"/>
    </location>
</feature>
<organism evidence="2 3">
    <name type="scientific">Anas platyrhynchos</name>
    <name type="common">Mallard</name>
    <name type="synonym">Anas boschas</name>
    <dbReference type="NCBI Taxonomy" id="8839"/>
    <lineage>
        <taxon>Eukaryota</taxon>
        <taxon>Metazoa</taxon>
        <taxon>Chordata</taxon>
        <taxon>Craniata</taxon>
        <taxon>Vertebrata</taxon>
        <taxon>Euteleostomi</taxon>
        <taxon>Archelosauria</taxon>
        <taxon>Archosauria</taxon>
        <taxon>Dinosauria</taxon>
        <taxon>Saurischia</taxon>
        <taxon>Theropoda</taxon>
        <taxon>Coelurosauria</taxon>
        <taxon>Aves</taxon>
        <taxon>Neognathae</taxon>
        <taxon>Galloanserae</taxon>
        <taxon>Anseriformes</taxon>
        <taxon>Anatidae</taxon>
        <taxon>Anatinae</taxon>
        <taxon>Anas</taxon>
    </lineage>
</organism>
<name>R0LRK6_ANAPL</name>
<feature type="region of interest" description="Disordered" evidence="1">
    <location>
        <begin position="137"/>
        <end position="174"/>
    </location>
</feature>
<feature type="region of interest" description="Disordered" evidence="1">
    <location>
        <begin position="395"/>
        <end position="523"/>
    </location>
</feature>
<feature type="compositionally biased region" description="Low complexity" evidence="1">
    <location>
        <begin position="455"/>
        <end position="468"/>
    </location>
</feature>
<proteinExistence type="predicted"/>
<keyword evidence="3" id="KW-1185">Reference proteome</keyword>
<reference evidence="3" key="1">
    <citation type="journal article" date="2013" name="Nat. Genet.">
        <title>The duck genome and transcriptome provide insight into an avian influenza virus reservoir species.</title>
        <authorList>
            <person name="Huang Y."/>
            <person name="Li Y."/>
            <person name="Burt D.W."/>
            <person name="Chen H."/>
            <person name="Zhang Y."/>
            <person name="Qian W."/>
            <person name="Kim H."/>
            <person name="Gan S."/>
            <person name="Zhao Y."/>
            <person name="Li J."/>
            <person name="Yi K."/>
            <person name="Feng H."/>
            <person name="Zhu P."/>
            <person name="Li B."/>
            <person name="Liu Q."/>
            <person name="Fairley S."/>
            <person name="Magor K.E."/>
            <person name="Du Z."/>
            <person name="Hu X."/>
            <person name="Goodman L."/>
            <person name="Tafer H."/>
            <person name="Vignal A."/>
            <person name="Lee T."/>
            <person name="Kim K.W."/>
            <person name="Sheng Z."/>
            <person name="An Y."/>
            <person name="Searle S."/>
            <person name="Herrero J."/>
            <person name="Groenen M.A."/>
            <person name="Crooijmans R.P."/>
            <person name="Faraut T."/>
            <person name="Cai Q."/>
            <person name="Webster R.G."/>
            <person name="Aldridge J.R."/>
            <person name="Warren W.C."/>
            <person name="Bartschat S."/>
            <person name="Kehr S."/>
            <person name="Marz M."/>
            <person name="Stadler P.F."/>
            <person name="Smith J."/>
            <person name="Kraus R.H."/>
            <person name="Zhao Y."/>
            <person name="Ren L."/>
            <person name="Fei J."/>
            <person name="Morisson M."/>
            <person name="Kaiser P."/>
            <person name="Griffin D.K."/>
            <person name="Rao M."/>
            <person name="Pitel F."/>
            <person name="Wang J."/>
            <person name="Li N."/>
        </authorList>
    </citation>
    <scope>NUCLEOTIDE SEQUENCE [LARGE SCALE GENOMIC DNA]</scope>
</reference>
<evidence type="ECO:0000313" key="2">
    <source>
        <dbReference type="EMBL" id="EOB03063.1"/>
    </source>
</evidence>
<evidence type="ECO:0000313" key="3">
    <source>
        <dbReference type="Proteomes" id="UP000296049"/>
    </source>
</evidence>
<gene>
    <name evidence="2" type="ORF">Anapl_15346</name>
</gene>
<feature type="compositionally biased region" description="Polar residues" evidence="1">
    <location>
        <begin position="431"/>
        <end position="441"/>
    </location>
</feature>